<protein>
    <submittedName>
        <fullName evidence="1">Uncharacterized protein</fullName>
    </submittedName>
</protein>
<organism evidence="1 2">
    <name type="scientific">Rotaria magnacalcarata</name>
    <dbReference type="NCBI Taxonomy" id="392030"/>
    <lineage>
        <taxon>Eukaryota</taxon>
        <taxon>Metazoa</taxon>
        <taxon>Spiralia</taxon>
        <taxon>Gnathifera</taxon>
        <taxon>Rotifera</taxon>
        <taxon>Eurotatoria</taxon>
        <taxon>Bdelloidea</taxon>
        <taxon>Philodinida</taxon>
        <taxon>Philodinidae</taxon>
        <taxon>Rotaria</taxon>
    </lineage>
</organism>
<proteinExistence type="predicted"/>
<dbReference type="EMBL" id="CAJOBG010044960">
    <property type="protein sequence ID" value="CAF4440476.1"/>
    <property type="molecule type" value="Genomic_DNA"/>
</dbReference>
<evidence type="ECO:0000313" key="2">
    <source>
        <dbReference type="Proteomes" id="UP000663866"/>
    </source>
</evidence>
<evidence type="ECO:0000313" key="1">
    <source>
        <dbReference type="EMBL" id="CAF4440476.1"/>
    </source>
</evidence>
<dbReference type="Proteomes" id="UP000663866">
    <property type="component" value="Unassembled WGS sequence"/>
</dbReference>
<name>A0A820RRI9_9BILA</name>
<dbReference type="AlphaFoldDB" id="A0A820RRI9"/>
<gene>
    <name evidence="1" type="ORF">OVN521_LOCUS37268</name>
</gene>
<sequence>MRGPPCVPDSSIGPVRRIIRDHLLTVAKLMPSFKSRGIFYGSITILLLRKFEIDKSVELEMGNLFKNKCGNFGFHPRVMCTAKSAWD</sequence>
<feature type="non-terminal residue" evidence="1">
    <location>
        <position position="1"/>
    </location>
</feature>
<accession>A0A820RRI9</accession>
<keyword evidence="2" id="KW-1185">Reference proteome</keyword>
<reference evidence="1" key="1">
    <citation type="submission" date="2021-02" db="EMBL/GenBank/DDBJ databases">
        <authorList>
            <person name="Nowell W R."/>
        </authorList>
    </citation>
    <scope>NUCLEOTIDE SEQUENCE</scope>
</reference>
<comment type="caution">
    <text evidence="1">The sequence shown here is derived from an EMBL/GenBank/DDBJ whole genome shotgun (WGS) entry which is preliminary data.</text>
</comment>